<feature type="binding site" evidence="4">
    <location>
        <begin position="180"/>
        <end position="183"/>
    </location>
    <ligand>
        <name>ATP</name>
        <dbReference type="ChEBI" id="CHEBI:30616"/>
    </ligand>
</feature>
<feature type="binding site" evidence="4">
    <location>
        <position position="188"/>
    </location>
    <ligand>
        <name>ATP</name>
        <dbReference type="ChEBI" id="CHEBI:30616"/>
    </ligand>
</feature>
<dbReference type="NCBIfam" id="NF004679">
    <property type="entry name" value="PRK06019.1-5"/>
    <property type="match status" value="1"/>
</dbReference>
<keyword evidence="4 5" id="KW-0436">Ligase</keyword>
<dbReference type="HAMAP" id="MF_01928">
    <property type="entry name" value="PurK"/>
    <property type="match status" value="1"/>
</dbReference>
<evidence type="ECO:0000256" key="1">
    <source>
        <dbReference type="ARBA" id="ARBA00022741"/>
    </source>
</evidence>
<dbReference type="STRING" id="159292.SAMN05192546_10377"/>
<keyword evidence="1 4" id="KW-0547">Nucleotide-binding</keyword>
<keyword evidence="3 4" id="KW-0067">ATP-binding</keyword>
<proteinExistence type="inferred from homology"/>
<dbReference type="EC" id="6.3.4.18" evidence="4 5"/>
<evidence type="ECO:0000313" key="8">
    <source>
        <dbReference type="Proteomes" id="UP000199230"/>
    </source>
</evidence>
<dbReference type="Gene3D" id="3.30.1490.20">
    <property type="entry name" value="ATP-grasp fold, A domain"/>
    <property type="match status" value="1"/>
</dbReference>
<dbReference type="EMBL" id="FNPV01000003">
    <property type="protein sequence ID" value="SDY59791.1"/>
    <property type="molecule type" value="Genomic_DNA"/>
</dbReference>
<dbReference type="PROSITE" id="PS50975">
    <property type="entry name" value="ATP_GRASP"/>
    <property type="match status" value="1"/>
</dbReference>
<dbReference type="Gene3D" id="3.30.470.20">
    <property type="entry name" value="ATP-grasp fold, B domain"/>
    <property type="match status" value="1"/>
</dbReference>
<dbReference type="GO" id="GO:0004638">
    <property type="term" value="F:phosphoribosylaminoimidazole carboxylase activity"/>
    <property type="evidence" value="ECO:0007669"/>
    <property type="project" value="InterPro"/>
</dbReference>
<reference evidence="7 8" key="1">
    <citation type="submission" date="2016-10" db="EMBL/GenBank/DDBJ databases">
        <authorList>
            <person name="de Groot N.N."/>
        </authorList>
    </citation>
    <scope>NUCLEOTIDE SEQUENCE [LARGE SCALE GENOMIC DNA]</scope>
    <source>
        <strain evidence="7 8">APO</strain>
    </source>
</reference>
<dbReference type="NCBIfam" id="NF004675">
    <property type="entry name" value="PRK06019.1-1"/>
    <property type="match status" value="1"/>
</dbReference>
<dbReference type="InterPro" id="IPR011761">
    <property type="entry name" value="ATP-grasp"/>
</dbReference>
<dbReference type="GO" id="GO:0046872">
    <property type="term" value="F:metal ion binding"/>
    <property type="evidence" value="ECO:0007669"/>
    <property type="project" value="InterPro"/>
</dbReference>
<evidence type="ECO:0000313" key="7">
    <source>
        <dbReference type="EMBL" id="SDY59791.1"/>
    </source>
</evidence>
<dbReference type="PANTHER" id="PTHR11609">
    <property type="entry name" value="PURINE BIOSYNTHESIS PROTEIN 6/7, PUR6/7"/>
    <property type="match status" value="1"/>
</dbReference>
<feature type="domain" description="ATP-grasp" evidence="6">
    <location>
        <begin position="107"/>
        <end position="295"/>
    </location>
</feature>
<dbReference type="GO" id="GO:0006189">
    <property type="term" value="P:'de novo' IMP biosynthetic process"/>
    <property type="evidence" value="ECO:0007669"/>
    <property type="project" value="UniProtKB-UniRule"/>
</dbReference>
<dbReference type="UniPathway" id="UPA00074">
    <property type="reaction ID" value="UER00942"/>
</dbReference>
<dbReference type="SUPFAM" id="SSF52440">
    <property type="entry name" value="PreATP-grasp domain"/>
    <property type="match status" value="1"/>
</dbReference>
<dbReference type="PANTHER" id="PTHR11609:SF5">
    <property type="entry name" value="PHOSPHORIBOSYLAMINOIMIDAZOLE CARBOXYLASE"/>
    <property type="match status" value="1"/>
</dbReference>
<dbReference type="InterPro" id="IPR003135">
    <property type="entry name" value="ATP-grasp_carboxylate-amine"/>
</dbReference>
<dbReference type="InterPro" id="IPR016185">
    <property type="entry name" value="PreATP-grasp_dom_sf"/>
</dbReference>
<dbReference type="OrthoDB" id="9804625at2"/>
<comment type="caution">
    <text evidence="4">Lacks conserved residue(s) required for the propagation of feature annotation.</text>
</comment>
<dbReference type="InterPro" id="IPR005875">
    <property type="entry name" value="PurK"/>
</dbReference>
<dbReference type="InterPro" id="IPR011054">
    <property type="entry name" value="Rudment_hybrid_motif"/>
</dbReference>
<dbReference type="InterPro" id="IPR013815">
    <property type="entry name" value="ATP_grasp_subdomain_1"/>
</dbReference>
<dbReference type="Pfam" id="PF17769">
    <property type="entry name" value="PurK_C"/>
    <property type="match status" value="1"/>
</dbReference>
<dbReference type="Gene3D" id="3.40.50.20">
    <property type="match status" value="1"/>
</dbReference>
<feature type="binding site" evidence="4">
    <location>
        <position position="103"/>
    </location>
    <ligand>
        <name>ATP</name>
        <dbReference type="ChEBI" id="CHEBI:30616"/>
    </ligand>
</feature>
<evidence type="ECO:0000259" key="6">
    <source>
        <dbReference type="PROSITE" id="PS50975"/>
    </source>
</evidence>
<dbReference type="AlphaFoldDB" id="A0A1H3L5Y0"/>
<comment type="function">
    <text evidence="5">Catalyzes the ATP-dependent conversion of 5-aminoimidazole ribonucleotide (AIR) and HCO(3)- to N5-carboxyaminoimidazole ribonucleotide (N5-CAIR).</text>
</comment>
<dbReference type="SUPFAM" id="SSF56059">
    <property type="entry name" value="Glutathione synthetase ATP-binding domain-like"/>
    <property type="match status" value="1"/>
</dbReference>
<keyword evidence="2 4" id="KW-0658">Purine biosynthesis</keyword>
<evidence type="ECO:0000256" key="3">
    <source>
        <dbReference type="ARBA" id="ARBA00022840"/>
    </source>
</evidence>
<comment type="catalytic activity">
    <reaction evidence="4 5">
        <text>5-amino-1-(5-phospho-beta-D-ribosyl)imidazole + hydrogencarbonate + ATP = 5-carboxyamino-1-(5-phospho-D-ribosyl)imidazole + ADP + phosphate + 2 H(+)</text>
        <dbReference type="Rhea" id="RHEA:19317"/>
        <dbReference type="ChEBI" id="CHEBI:15378"/>
        <dbReference type="ChEBI" id="CHEBI:17544"/>
        <dbReference type="ChEBI" id="CHEBI:30616"/>
        <dbReference type="ChEBI" id="CHEBI:43474"/>
        <dbReference type="ChEBI" id="CHEBI:58730"/>
        <dbReference type="ChEBI" id="CHEBI:137981"/>
        <dbReference type="ChEBI" id="CHEBI:456216"/>
        <dbReference type="EC" id="6.3.4.18"/>
    </reaction>
</comment>
<dbReference type="GO" id="GO:0034028">
    <property type="term" value="F:5-(carboxyamino)imidazole ribonucleotide synthase activity"/>
    <property type="evidence" value="ECO:0007669"/>
    <property type="project" value="UniProtKB-UniRule"/>
</dbReference>
<dbReference type="Pfam" id="PF02222">
    <property type="entry name" value="ATP-grasp"/>
    <property type="match status" value="1"/>
</dbReference>
<feature type="binding site" evidence="4">
    <location>
        <begin position="265"/>
        <end position="266"/>
    </location>
    <ligand>
        <name>ATP</name>
        <dbReference type="ChEBI" id="CHEBI:30616"/>
    </ligand>
</feature>
<feature type="binding site" evidence="4">
    <location>
        <position position="143"/>
    </location>
    <ligand>
        <name>ATP</name>
        <dbReference type="ChEBI" id="CHEBI:30616"/>
    </ligand>
</feature>
<comment type="subunit">
    <text evidence="4 5">Homodimer.</text>
</comment>
<evidence type="ECO:0000256" key="5">
    <source>
        <dbReference type="RuleBase" id="RU361200"/>
    </source>
</evidence>
<evidence type="ECO:0000256" key="2">
    <source>
        <dbReference type="ARBA" id="ARBA00022755"/>
    </source>
</evidence>
<evidence type="ECO:0000256" key="4">
    <source>
        <dbReference type="HAMAP-Rule" id="MF_01928"/>
    </source>
</evidence>
<sequence length="381" mass="42594">MKRCDIGVVGGGQLGKMLLMEGYRMGLSFAVLDPSKTCPAKGMAHEFIHGRFFDEIKIQQLAEKSQRLTYEFEHIHAKMLMKLESKGCQVMPSPETLYMIQDKYQQNKELESHCLPVAPYKKIEQKQDLIEAADLFGYPFLLKSRFGGYDGKGNVKVDGPEVLDDSYDLLDGKERPLMAEKFIAFKMEISVIAARDSLGNIETFPVGQNIHQDNILDRSIVPAPLPAEVLNSADKLAKKTLKHLKGAGIFCIEMFVGEDQQLWINEIAPRTHNSGHYSIEACNISQFGQQIRTIMGWPLVKPTLFKPAVMVNLLGDPVKSGNAKLVGIEEAMGIADVYPHWYGKTESRPGRKMGHVTILADSSEEANEKAEKIRKVLKVTV</sequence>
<dbReference type="Pfam" id="PF22660">
    <property type="entry name" value="RS_preATP-grasp-like"/>
    <property type="match status" value="1"/>
</dbReference>
<comment type="function">
    <text evidence="4">Catalyzes the ATP-dependent conversion of 5-aminoimidazole ribonucleotide (AIR) and HCO(3)(-) to N5-carboxyaminoimidazole ribonucleotide (N5-CAIR).</text>
</comment>
<accession>A0A1H3L5Y0</accession>
<dbReference type="Proteomes" id="UP000199230">
    <property type="component" value="Unassembled WGS sequence"/>
</dbReference>
<comment type="pathway">
    <text evidence="4 5">Purine metabolism; IMP biosynthesis via de novo pathway; 5-amino-1-(5-phospho-D-ribosyl)imidazole-4-carboxylate from 5-amino-1-(5-phospho-D-ribosyl)imidazole (N5-CAIR route): step 1/2.</text>
</comment>
<dbReference type="NCBIfam" id="TIGR01161">
    <property type="entry name" value="purK"/>
    <property type="match status" value="1"/>
</dbReference>
<gene>
    <name evidence="4 5" type="primary">purK</name>
    <name evidence="7" type="ORF">SAMN05192546_10377</name>
</gene>
<keyword evidence="8" id="KW-1185">Reference proteome</keyword>
<dbReference type="InterPro" id="IPR054350">
    <property type="entry name" value="PurT/PurK_preATP-grasp"/>
</dbReference>
<comment type="similarity">
    <text evidence="4 5">Belongs to the PurK/PurT family.</text>
</comment>
<organism evidence="7 8">
    <name type="scientific">Tindallia californiensis</name>
    <dbReference type="NCBI Taxonomy" id="159292"/>
    <lineage>
        <taxon>Bacteria</taxon>
        <taxon>Bacillati</taxon>
        <taxon>Bacillota</taxon>
        <taxon>Clostridia</taxon>
        <taxon>Peptostreptococcales</taxon>
        <taxon>Tindalliaceae</taxon>
        <taxon>Tindallia</taxon>
    </lineage>
</organism>
<name>A0A1H3L5Y0_9FIRM</name>
<feature type="binding site" evidence="4">
    <location>
        <position position="211"/>
    </location>
    <ligand>
        <name>ATP</name>
        <dbReference type="ChEBI" id="CHEBI:30616"/>
    </ligand>
</feature>
<dbReference type="GO" id="GO:0005524">
    <property type="term" value="F:ATP binding"/>
    <property type="evidence" value="ECO:0007669"/>
    <property type="project" value="UniProtKB-UniRule"/>
</dbReference>
<dbReference type="SUPFAM" id="SSF51246">
    <property type="entry name" value="Rudiment single hybrid motif"/>
    <property type="match status" value="1"/>
</dbReference>
<protein>
    <recommendedName>
        <fullName evidence="4 5">N5-carboxyaminoimidazole ribonucleotide synthase</fullName>
        <shortName evidence="4 5">N5-CAIR synthase</shortName>
        <ecNumber evidence="4 5">6.3.4.18</ecNumber>
    </recommendedName>
    <alternativeName>
        <fullName evidence="4 5">5-(carboxyamino)imidazole ribonucleotide synthetase</fullName>
    </alternativeName>
</protein>
<dbReference type="RefSeq" id="WP_093311668.1">
    <property type="nucleotide sequence ID" value="NZ_FNPV01000003.1"/>
</dbReference>
<dbReference type="InterPro" id="IPR040686">
    <property type="entry name" value="PurK_C"/>
</dbReference>